<dbReference type="AlphaFoldDB" id="A0ABD0N2U9"/>
<keyword evidence="3" id="KW-1185">Reference proteome</keyword>
<dbReference type="InterPro" id="IPR000421">
    <property type="entry name" value="FA58C"/>
</dbReference>
<evidence type="ECO:0000313" key="2">
    <source>
        <dbReference type="EMBL" id="KAL0155151.1"/>
    </source>
</evidence>
<protein>
    <recommendedName>
        <fullName evidence="1">F5/8 type C domain-containing protein</fullName>
    </recommendedName>
</protein>
<evidence type="ECO:0000259" key="1">
    <source>
        <dbReference type="PROSITE" id="PS50022"/>
    </source>
</evidence>
<dbReference type="SUPFAM" id="SSF49785">
    <property type="entry name" value="Galactose-binding domain-like"/>
    <property type="match status" value="1"/>
</dbReference>
<feature type="non-terminal residue" evidence="2">
    <location>
        <position position="1"/>
    </location>
</feature>
<feature type="domain" description="F5/8 type C" evidence="1">
    <location>
        <begin position="1"/>
        <end position="53"/>
    </location>
</feature>
<dbReference type="Proteomes" id="UP001529510">
    <property type="component" value="Unassembled WGS sequence"/>
</dbReference>
<name>A0ABD0N2U9_CIRMR</name>
<dbReference type="Gene3D" id="2.60.120.260">
    <property type="entry name" value="Galactose-binding domain-like"/>
    <property type="match status" value="1"/>
</dbReference>
<dbReference type="EMBL" id="JAMKFB020000025">
    <property type="protein sequence ID" value="KAL0155151.1"/>
    <property type="molecule type" value="Genomic_DNA"/>
</dbReference>
<organism evidence="2 3">
    <name type="scientific">Cirrhinus mrigala</name>
    <name type="common">Mrigala</name>
    <dbReference type="NCBI Taxonomy" id="683832"/>
    <lineage>
        <taxon>Eukaryota</taxon>
        <taxon>Metazoa</taxon>
        <taxon>Chordata</taxon>
        <taxon>Craniata</taxon>
        <taxon>Vertebrata</taxon>
        <taxon>Euteleostomi</taxon>
        <taxon>Actinopterygii</taxon>
        <taxon>Neopterygii</taxon>
        <taxon>Teleostei</taxon>
        <taxon>Ostariophysi</taxon>
        <taxon>Cypriniformes</taxon>
        <taxon>Cyprinidae</taxon>
        <taxon>Labeoninae</taxon>
        <taxon>Labeonini</taxon>
        <taxon>Cirrhinus</taxon>
    </lineage>
</organism>
<accession>A0ABD0N2U9</accession>
<sequence>SRLIDDRQMTASSSFRTWGIESFTWHPHYARLDKQGKTNAWTAAINNRSEWLQ</sequence>
<feature type="non-terminal residue" evidence="2">
    <location>
        <position position="53"/>
    </location>
</feature>
<evidence type="ECO:0000313" key="3">
    <source>
        <dbReference type="Proteomes" id="UP001529510"/>
    </source>
</evidence>
<dbReference type="PROSITE" id="PS50022">
    <property type="entry name" value="FA58C_3"/>
    <property type="match status" value="1"/>
</dbReference>
<comment type="caution">
    <text evidence="2">The sequence shown here is derived from an EMBL/GenBank/DDBJ whole genome shotgun (WGS) entry which is preliminary data.</text>
</comment>
<dbReference type="InterPro" id="IPR008979">
    <property type="entry name" value="Galactose-bd-like_sf"/>
</dbReference>
<reference evidence="2 3" key="1">
    <citation type="submission" date="2024-05" db="EMBL/GenBank/DDBJ databases">
        <title>Genome sequencing and assembly of Indian major carp, Cirrhinus mrigala (Hamilton, 1822).</title>
        <authorList>
            <person name="Mohindra V."/>
            <person name="Chowdhury L.M."/>
            <person name="Lal K."/>
            <person name="Jena J.K."/>
        </authorList>
    </citation>
    <scope>NUCLEOTIDE SEQUENCE [LARGE SCALE GENOMIC DNA]</scope>
    <source>
        <strain evidence="2">CM1030</strain>
        <tissue evidence="2">Blood</tissue>
    </source>
</reference>
<gene>
    <name evidence="2" type="ORF">M9458_049414</name>
</gene>
<proteinExistence type="predicted"/>